<dbReference type="GO" id="GO:0016787">
    <property type="term" value="F:hydrolase activity"/>
    <property type="evidence" value="ECO:0007669"/>
    <property type="project" value="UniProtKB-KW"/>
</dbReference>
<keyword evidence="4" id="KW-0812">Transmembrane</keyword>
<feature type="transmembrane region" description="Helical" evidence="4">
    <location>
        <begin position="87"/>
        <end position="114"/>
    </location>
</feature>
<feature type="region of interest" description="Disordered" evidence="3">
    <location>
        <begin position="137"/>
        <end position="168"/>
    </location>
</feature>
<protein>
    <submittedName>
        <fullName evidence="5">Class E sortase</fullName>
    </submittedName>
</protein>
<dbReference type="InterPro" id="IPR053465">
    <property type="entry name" value="Sortase_Class_E"/>
</dbReference>
<keyword evidence="4" id="KW-0472">Membrane</keyword>
<gene>
    <name evidence="5" type="ORF">E1212_14015</name>
</gene>
<feature type="active site" description="Proton donor/acceptor" evidence="2">
    <location>
        <position position="220"/>
    </location>
</feature>
<dbReference type="NCBIfam" id="NF033747">
    <property type="entry name" value="class_E_sortase"/>
    <property type="match status" value="1"/>
</dbReference>
<proteinExistence type="predicted"/>
<reference evidence="5 6" key="1">
    <citation type="submission" date="2019-02" db="EMBL/GenBank/DDBJ databases">
        <title>Draft genome sequences of novel Actinobacteria.</title>
        <authorList>
            <person name="Sahin N."/>
            <person name="Ay H."/>
            <person name="Saygin H."/>
        </authorList>
    </citation>
    <scope>NUCLEOTIDE SEQUENCE [LARGE SCALE GENOMIC DNA]</scope>
    <source>
        <strain evidence="5 6">KC603</strain>
    </source>
</reference>
<dbReference type="OrthoDB" id="5242879at2"/>
<dbReference type="AlphaFoldDB" id="A0A4R4RN34"/>
<feature type="active site" description="Acyl-thioester intermediate" evidence="2">
    <location>
        <position position="296"/>
    </location>
</feature>
<organism evidence="5 6">
    <name type="scientific">Jiangella ureilytica</name>
    <dbReference type="NCBI Taxonomy" id="2530374"/>
    <lineage>
        <taxon>Bacteria</taxon>
        <taxon>Bacillati</taxon>
        <taxon>Actinomycetota</taxon>
        <taxon>Actinomycetes</taxon>
        <taxon>Jiangellales</taxon>
        <taxon>Jiangellaceae</taxon>
        <taxon>Jiangella</taxon>
    </lineage>
</organism>
<name>A0A4R4RN34_9ACTN</name>
<evidence type="ECO:0000256" key="3">
    <source>
        <dbReference type="SAM" id="MobiDB-lite"/>
    </source>
</evidence>
<dbReference type="Pfam" id="PF04203">
    <property type="entry name" value="Sortase"/>
    <property type="match status" value="1"/>
</dbReference>
<accession>A0A4R4RN34</accession>
<feature type="compositionally biased region" description="Acidic residues" evidence="3">
    <location>
        <begin position="150"/>
        <end position="160"/>
    </location>
</feature>
<dbReference type="InterPro" id="IPR023365">
    <property type="entry name" value="Sortase_dom-sf"/>
</dbReference>
<evidence type="ECO:0000256" key="2">
    <source>
        <dbReference type="PIRSR" id="PIRSR605754-1"/>
    </source>
</evidence>
<dbReference type="InterPro" id="IPR042003">
    <property type="entry name" value="Sortase_E"/>
</dbReference>
<dbReference type="InterPro" id="IPR005754">
    <property type="entry name" value="Sortase"/>
</dbReference>
<evidence type="ECO:0000313" key="5">
    <source>
        <dbReference type="EMBL" id="TDC50854.1"/>
    </source>
</evidence>
<keyword evidence="1" id="KW-0378">Hydrolase</keyword>
<dbReference type="SUPFAM" id="SSF63817">
    <property type="entry name" value="Sortase"/>
    <property type="match status" value="1"/>
</dbReference>
<sequence>MPDESRACSTINVDCGAGRGATGGRRLRRGGGAGGSSRGRTDVTRRRTARIACVPRVCRVTFETVQRRAAPKHRRAPRTGAPGRRRLFAAAGIAGELLLTAGALVLLFVVYTFWGTGLQTAAAQDDLRDQFEQHLLDRTEQQPTGTETDAQTDADAEAEPGPEPLELGDAYGILRIPRFGDSWERIVLEGTEPGDLKDGPGHYVDSVDPGQLGNVAIAAHRSGHGEPFARFAELREGDIVEIETVDGVFRYELDDAPDGDDDGNVIESTELWVVDPVPGEPDDTEPTEARLTLTTCWPRWGSEKRMFATGVLVDERPRDQ</sequence>
<feature type="region of interest" description="Disordered" evidence="3">
    <location>
        <begin position="22"/>
        <end position="44"/>
    </location>
</feature>
<evidence type="ECO:0000256" key="4">
    <source>
        <dbReference type="SAM" id="Phobius"/>
    </source>
</evidence>
<keyword evidence="6" id="KW-1185">Reference proteome</keyword>
<dbReference type="Proteomes" id="UP000295621">
    <property type="component" value="Unassembled WGS sequence"/>
</dbReference>
<evidence type="ECO:0000256" key="1">
    <source>
        <dbReference type="ARBA" id="ARBA00022801"/>
    </source>
</evidence>
<dbReference type="CDD" id="cd05830">
    <property type="entry name" value="Sortase_E"/>
    <property type="match status" value="1"/>
</dbReference>
<dbReference type="Gene3D" id="2.40.260.10">
    <property type="entry name" value="Sortase"/>
    <property type="match status" value="1"/>
</dbReference>
<comment type="caution">
    <text evidence="5">The sequence shown here is derived from an EMBL/GenBank/DDBJ whole genome shotgun (WGS) entry which is preliminary data.</text>
</comment>
<dbReference type="EMBL" id="SMKL01000027">
    <property type="protein sequence ID" value="TDC50854.1"/>
    <property type="molecule type" value="Genomic_DNA"/>
</dbReference>
<evidence type="ECO:0000313" key="6">
    <source>
        <dbReference type="Proteomes" id="UP000295621"/>
    </source>
</evidence>
<keyword evidence="4" id="KW-1133">Transmembrane helix</keyword>